<reference evidence="2 3" key="1">
    <citation type="submission" date="2020-01" db="EMBL/GenBank/DDBJ databases">
        <title>Leptobacterium flavescens.</title>
        <authorList>
            <person name="Wang G."/>
        </authorList>
    </citation>
    <scope>NUCLEOTIDE SEQUENCE [LARGE SCALE GENOMIC DNA]</scope>
    <source>
        <strain evidence="2 3">KCTC 22160</strain>
    </source>
</reference>
<feature type="transmembrane region" description="Helical" evidence="1">
    <location>
        <begin position="80"/>
        <end position="102"/>
    </location>
</feature>
<proteinExistence type="predicted"/>
<dbReference type="AlphaFoldDB" id="A0A6P0ULJ1"/>
<evidence type="ECO:0008006" key="4">
    <source>
        <dbReference type="Google" id="ProtNLM"/>
    </source>
</evidence>
<evidence type="ECO:0000313" key="3">
    <source>
        <dbReference type="Proteomes" id="UP000468581"/>
    </source>
</evidence>
<feature type="transmembrane region" description="Helical" evidence="1">
    <location>
        <begin position="209"/>
        <end position="237"/>
    </location>
</feature>
<feature type="transmembrane region" description="Helical" evidence="1">
    <location>
        <begin position="257"/>
        <end position="282"/>
    </location>
</feature>
<evidence type="ECO:0000256" key="1">
    <source>
        <dbReference type="SAM" id="Phobius"/>
    </source>
</evidence>
<comment type="caution">
    <text evidence="2">The sequence shown here is derived from an EMBL/GenBank/DDBJ whole genome shotgun (WGS) entry which is preliminary data.</text>
</comment>
<keyword evidence="1" id="KW-0812">Transmembrane</keyword>
<feature type="transmembrane region" description="Helical" evidence="1">
    <location>
        <begin position="134"/>
        <end position="161"/>
    </location>
</feature>
<keyword evidence="3" id="KW-1185">Reference proteome</keyword>
<dbReference type="EMBL" id="JAABOO010000002">
    <property type="protein sequence ID" value="NER14094.1"/>
    <property type="molecule type" value="Genomic_DNA"/>
</dbReference>
<feature type="transmembrane region" description="Helical" evidence="1">
    <location>
        <begin position="167"/>
        <end position="188"/>
    </location>
</feature>
<keyword evidence="1" id="KW-0472">Membrane</keyword>
<accession>A0A6P0ULJ1</accession>
<keyword evidence="1" id="KW-1133">Transmembrane helix</keyword>
<protein>
    <recommendedName>
        <fullName evidence="4">DUF4013 domain-containing protein</fullName>
    </recommendedName>
</protein>
<dbReference type="Proteomes" id="UP000468581">
    <property type="component" value="Unassembled WGS sequence"/>
</dbReference>
<organism evidence="2 3">
    <name type="scientific">Leptobacterium flavescens</name>
    <dbReference type="NCBI Taxonomy" id="472055"/>
    <lineage>
        <taxon>Bacteria</taxon>
        <taxon>Pseudomonadati</taxon>
        <taxon>Bacteroidota</taxon>
        <taxon>Flavobacteriia</taxon>
        <taxon>Flavobacteriales</taxon>
        <taxon>Flavobacteriaceae</taxon>
        <taxon>Leptobacterium</taxon>
    </lineage>
</organism>
<feature type="transmembrane region" description="Helical" evidence="1">
    <location>
        <begin position="31"/>
        <end position="50"/>
    </location>
</feature>
<evidence type="ECO:0000313" key="2">
    <source>
        <dbReference type="EMBL" id="NER14094.1"/>
    </source>
</evidence>
<gene>
    <name evidence="2" type="ORF">GWK08_11630</name>
</gene>
<dbReference type="RefSeq" id="WP_163607359.1">
    <property type="nucleotide sequence ID" value="NZ_JAABOO010000002.1"/>
</dbReference>
<name>A0A6P0ULJ1_9FLAO</name>
<sequence length="315" mass="35591">MELYKPRGFAEYFQDTFAFLKQNGRHFFKHYFIINGAFIIILLACFYFFMRFYTDFITSNLNNPDAAASMENYMNENGGLMILIGIAVFFLALIAGVLNYVYTPVYLILYEKHQGSSFGTKDILNYLKEKAGKILIFILAGIIVSIPVLIAAGIISFVLMITIVGMLLIIMVMALIMMIYQFALIEYLQEEKGVFDSFSYALQLCFKKFWAATGCVSLFYLMTQTVQGLVTLIPYFIGIISIFSSSQNIEDNPEDNVIAILTLATLVYVVTILLGIILNTILQMNQGVVFFSLKEESENINTKSVIDQIGTSDPY</sequence>